<dbReference type="RefSeq" id="WP_136963597.1">
    <property type="nucleotide sequence ID" value="NZ_CP039690.1"/>
</dbReference>
<evidence type="ECO:0000313" key="3">
    <source>
        <dbReference type="Proteomes" id="UP000298781"/>
    </source>
</evidence>
<evidence type="ECO:0000313" key="2">
    <source>
        <dbReference type="EMBL" id="QCI68178.1"/>
    </source>
</evidence>
<keyword evidence="1" id="KW-0732">Signal</keyword>
<dbReference type="Proteomes" id="UP000298781">
    <property type="component" value="Chromosome"/>
</dbReference>
<evidence type="ECO:0008006" key="4">
    <source>
        <dbReference type="Google" id="ProtNLM"/>
    </source>
</evidence>
<feature type="signal peptide" evidence="1">
    <location>
        <begin position="1"/>
        <end position="21"/>
    </location>
</feature>
<dbReference type="EMBL" id="CP039690">
    <property type="protein sequence ID" value="QCI68178.1"/>
    <property type="molecule type" value="Genomic_DNA"/>
</dbReference>
<name>A0A4D7BDY1_9HYPH</name>
<sequence length="247" mass="27032">MKVHFRIIVLAILLAAASLGAVDGGLCAKTGSFISKLTEAQSLFRATTTSLRAGRTEEADASLRRLTALWTEATIAYRADPPALFARVNMFPEVLEGAGARLKRASDALSENRAEAALEELLPLRREWIMLRKSAGLYGLVECLDESSDALDAFMVMKRTPPDMTRAEARGDVLAKAAVYRWALRRCDAYAATEVITDAEYRRLADPIVAGLDVVATAVRLRDAALLERILVDLKTFDTQLSQRFGG</sequence>
<gene>
    <name evidence="2" type="ORF">E8M01_30490</name>
</gene>
<feature type="chain" id="PRO_5020508524" description="NarX-like N-terminal domain-containing protein" evidence="1">
    <location>
        <begin position="22"/>
        <end position="247"/>
    </location>
</feature>
<evidence type="ECO:0000256" key="1">
    <source>
        <dbReference type="SAM" id="SignalP"/>
    </source>
</evidence>
<keyword evidence="3" id="KW-1185">Reference proteome</keyword>
<proteinExistence type="predicted"/>
<organism evidence="2 3">
    <name type="scientific">Phreatobacter stygius</name>
    <dbReference type="NCBI Taxonomy" id="1940610"/>
    <lineage>
        <taxon>Bacteria</taxon>
        <taxon>Pseudomonadati</taxon>
        <taxon>Pseudomonadota</taxon>
        <taxon>Alphaproteobacteria</taxon>
        <taxon>Hyphomicrobiales</taxon>
        <taxon>Phreatobacteraceae</taxon>
        <taxon>Phreatobacter</taxon>
    </lineage>
</organism>
<accession>A0A4D7BDY1</accession>
<dbReference type="AlphaFoldDB" id="A0A4D7BDY1"/>
<dbReference type="KEGG" id="pstg:E8M01_30490"/>
<dbReference type="OrthoDB" id="8479429at2"/>
<reference evidence="2 3" key="1">
    <citation type="submission" date="2019-04" db="EMBL/GenBank/DDBJ databases">
        <title>Phreatobacter aquaticus sp. nov.</title>
        <authorList>
            <person name="Choi A."/>
        </authorList>
    </citation>
    <scope>NUCLEOTIDE SEQUENCE [LARGE SCALE GENOMIC DNA]</scope>
    <source>
        <strain evidence="2 3">KCTC 52518</strain>
    </source>
</reference>
<protein>
    <recommendedName>
        <fullName evidence="4">NarX-like N-terminal domain-containing protein</fullName>
    </recommendedName>
</protein>